<dbReference type="InterPro" id="IPR010982">
    <property type="entry name" value="Lambda_DNA-bd_dom_sf"/>
</dbReference>
<reference evidence="2 3" key="1">
    <citation type="submission" date="2015-11" db="EMBL/GenBank/DDBJ databases">
        <title>Expanding the genomic diversity of Burkholderia species for the development of highly accurate diagnostics.</title>
        <authorList>
            <person name="Sahl J."/>
            <person name="Keim P."/>
            <person name="Wagner D."/>
        </authorList>
    </citation>
    <scope>NUCLEOTIDE SEQUENCE [LARGE SCALE GENOMIC DNA]</scope>
    <source>
        <strain evidence="2 3">MSMB1960WGS</strain>
    </source>
</reference>
<proteinExistence type="predicted"/>
<organism evidence="2">
    <name type="scientific">Burkholderia stagnalis</name>
    <dbReference type="NCBI Taxonomy" id="1503054"/>
    <lineage>
        <taxon>Bacteria</taxon>
        <taxon>Pseudomonadati</taxon>
        <taxon>Pseudomonadota</taxon>
        <taxon>Betaproteobacteria</taxon>
        <taxon>Burkholderiales</taxon>
        <taxon>Burkholderiaceae</taxon>
        <taxon>Burkholderia</taxon>
        <taxon>Burkholderia cepacia complex</taxon>
    </lineage>
</organism>
<name>A0A107AB74_9BURK</name>
<dbReference type="Proteomes" id="UP000068603">
    <property type="component" value="Unassembled WGS sequence"/>
</dbReference>
<comment type="caution">
    <text evidence="2">The sequence shown here is derived from an EMBL/GenBank/DDBJ whole genome shotgun (WGS) entry which is preliminary data.</text>
</comment>
<accession>A0A107AB74</accession>
<evidence type="ECO:0000313" key="2">
    <source>
        <dbReference type="EMBL" id="KWA62667.1"/>
    </source>
</evidence>
<dbReference type="RefSeq" id="WP_060150039.1">
    <property type="nucleotide sequence ID" value="NZ_LPGD01000097.1"/>
</dbReference>
<evidence type="ECO:0000313" key="3">
    <source>
        <dbReference type="Proteomes" id="UP000068603"/>
    </source>
</evidence>
<dbReference type="SMART" id="SM00530">
    <property type="entry name" value="HTH_XRE"/>
    <property type="match status" value="1"/>
</dbReference>
<dbReference type="Gene3D" id="1.10.260.40">
    <property type="entry name" value="lambda repressor-like DNA-binding domains"/>
    <property type="match status" value="1"/>
</dbReference>
<dbReference type="InterPro" id="IPR001387">
    <property type="entry name" value="Cro/C1-type_HTH"/>
</dbReference>
<gene>
    <name evidence="2" type="ORF">WT44_13640</name>
</gene>
<sequence length="137" mass="14646">MKSTNDTAEMARRITQALDELPLPLAEVAAACGVSPQAVNGWKRTGRIGKDQLPKLAQLTGRPLSWWLGIEETESAESPRDAAIEKLIRVIGGRSAAEIEAIADALDVLLRLGSGSTDLTKSEFVIPRPAKKSSRAA</sequence>
<dbReference type="GO" id="GO:0003677">
    <property type="term" value="F:DNA binding"/>
    <property type="evidence" value="ECO:0007669"/>
    <property type="project" value="InterPro"/>
</dbReference>
<dbReference type="SUPFAM" id="SSF47413">
    <property type="entry name" value="lambda repressor-like DNA-binding domains"/>
    <property type="match status" value="1"/>
</dbReference>
<dbReference type="AlphaFoldDB" id="A0A107AB74"/>
<dbReference type="EMBL" id="LPHB01000040">
    <property type="protein sequence ID" value="KWA62667.1"/>
    <property type="molecule type" value="Genomic_DNA"/>
</dbReference>
<evidence type="ECO:0000259" key="1">
    <source>
        <dbReference type="SMART" id="SM00530"/>
    </source>
</evidence>
<protein>
    <recommendedName>
        <fullName evidence="1">HTH cro/C1-type domain-containing protein</fullName>
    </recommendedName>
</protein>
<feature type="domain" description="HTH cro/C1-type" evidence="1">
    <location>
        <begin position="13"/>
        <end position="67"/>
    </location>
</feature>